<protein>
    <submittedName>
        <fullName evidence="1">Uncharacterized protein</fullName>
    </submittedName>
</protein>
<evidence type="ECO:0000313" key="1">
    <source>
        <dbReference type="EMBL" id="KAF7770048.1"/>
    </source>
</evidence>
<accession>A0AAD4FRM3</accession>
<reference evidence="1" key="1">
    <citation type="journal article" date="2012" name="J. Bacteriol.">
        <title>Genome sequences of type strains of seven species of the marine bacterium Pseudoalteromonas.</title>
        <authorList>
            <person name="Xie B.B."/>
            <person name="Shu Y.L."/>
            <person name="Qin Q.L."/>
            <person name="Rong J.C."/>
            <person name="Zhang X.Y."/>
            <person name="Chen X.L."/>
            <person name="Shi M."/>
            <person name="He H.L."/>
            <person name="Zhou B.C."/>
            <person name="Zhang Y.Z."/>
        </authorList>
    </citation>
    <scope>NUCLEOTIDE SEQUENCE</scope>
    <source>
        <strain evidence="1">DSM 8771</strain>
    </source>
</reference>
<gene>
    <name evidence="1" type="ORF">PCIT_a2997</name>
</gene>
<sequence length="312" mass="34876">MPTFEEHLVNLQQTNAQLVHSNNELTQAVTDKLAFINQKVTNAEQSMTVFAQDLLKHRIVGGNLLMDPWFFNTTLETIDGHERRIATTPPFLPSGDAQLEVVSQNYYAFGTRYSHLSVKEAQLAQPENYTDDPWLATPDKPIFAHLHEKQIMVSGGLSAREWSGLKQQGYISKVSIPRKSLTSPDSAYIGLNVGKNSAFAGGRFLFRAWVYVKKGMLTFGDHVGYNRNTNGDIILTAQQCEPTHSAHPYQLVEFILEHPRYCGNSLKMQNFASGDNDTDLECFIASPQLFALDHPEDNKKPMTGETFGGSHA</sequence>
<dbReference type="AlphaFoldDB" id="A0AAD4FRM3"/>
<dbReference type="EMBL" id="AHBZ03000021">
    <property type="protein sequence ID" value="KAF7770048.1"/>
    <property type="molecule type" value="Genomic_DNA"/>
</dbReference>
<organism evidence="1 2">
    <name type="scientific">Pseudoalteromonas citrea</name>
    <dbReference type="NCBI Taxonomy" id="43655"/>
    <lineage>
        <taxon>Bacteria</taxon>
        <taxon>Pseudomonadati</taxon>
        <taxon>Pseudomonadota</taxon>
        <taxon>Gammaproteobacteria</taxon>
        <taxon>Alteromonadales</taxon>
        <taxon>Pseudoalteromonadaceae</taxon>
        <taxon>Pseudoalteromonas</taxon>
    </lineage>
</organism>
<comment type="caution">
    <text evidence="1">The sequence shown here is derived from an EMBL/GenBank/DDBJ whole genome shotgun (WGS) entry which is preliminary data.</text>
</comment>
<evidence type="ECO:0000313" key="2">
    <source>
        <dbReference type="Proteomes" id="UP000016487"/>
    </source>
</evidence>
<dbReference type="Proteomes" id="UP000016487">
    <property type="component" value="Unassembled WGS sequence"/>
</dbReference>
<dbReference type="RefSeq" id="WP_010367856.1">
    <property type="nucleotide sequence ID" value="NZ_AHBZ03000021.1"/>
</dbReference>
<reference evidence="1" key="2">
    <citation type="submission" date="2015-03" db="EMBL/GenBank/DDBJ databases">
        <title>Genome sequence of Pseudoalteromonas citrea.</title>
        <authorList>
            <person name="Xie B.-B."/>
            <person name="Rong J.-C."/>
            <person name="Qin Q.-L."/>
            <person name="Zhang Y.-Z."/>
        </authorList>
    </citation>
    <scope>NUCLEOTIDE SEQUENCE</scope>
    <source>
        <strain evidence="1">DSM 8771</strain>
    </source>
</reference>
<name>A0AAD4FRM3_9GAMM</name>
<proteinExistence type="predicted"/>